<feature type="region of interest" description="Disordered" evidence="1">
    <location>
        <begin position="559"/>
        <end position="586"/>
    </location>
</feature>
<dbReference type="Proteomes" id="UP000516235">
    <property type="component" value="Chromosome"/>
</dbReference>
<keyword evidence="5" id="KW-1185">Reference proteome</keyword>
<dbReference type="EMBL" id="JACMYE010000007">
    <property type="protein sequence ID" value="MBC3179406.1"/>
    <property type="molecule type" value="Genomic_DNA"/>
</dbReference>
<dbReference type="AlphaFoldDB" id="A0A7H0K0N4"/>
<dbReference type="RefSeq" id="WP_171194447.1">
    <property type="nucleotide sequence ID" value="NZ_CP061032.1"/>
</dbReference>
<organism evidence="3 4">
    <name type="scientific">Corynebacterium lujinxingii</name>
    <dbReference type="NCBI Taxonomy" id="2763010"/>
    <lineage>
        <taxon>Bacteria</taxon>
        <taxon>Bacillati</taxon>
        <taxon>Actinomycetota</taxon>
        <taxon>Actinomycetes</taxon>
        <taxon>Mycobacteriales</taxon>
        <taxon>Corynebacteriaceae</taxon>
        <taxon>Corynebacterium</taxon>
    </lineage>
</organism>
<evidence type="ECO:0000313" key="5">
    <source>
        <dbReference type="Proteomes" id="UP000642876"/>
    </source>
</evidence>
<gene>
    <name evidence="2" type="ORF">H7348_08845</name>
    <name evidence="3" type="ORF">IAU68_03545</name>
</gene>
<accession>A0A7H0K0N4</accession>
<protein>
    <recommendedName>
        <fullName evidence="6">PPE domain-containing protein</fullName>
    </recommendedName>
</protein>
<sequence length="621" mass="61715">MRVKLETTSVESAVDYLRTIASSLFEVKGSGQRIALTSFSQAGGLDEAGRTLSPISDERAPEATQALATYLLGTANILETALNNTMRTDDSFSGALANMGSLFNNYLNSAQPQITNFMMQSRAVEPKTNEFANPAAVATSEISLNSAHTKVTSTNSALAIAASDFWNSNAKLINNAVEELNEVHHALSSSAETQWIADAMRTITQVQNAGLEYAANSQSLAQHTAMLADAADSEKIIAKAAWFSYLAAKKPEEKEAIEWAYLSDYPGRMTSNLVPAIPTFNRLLPDLKSMPGDPYSTRDIPSPAAPSFEPTSLPQPIREALTNRGLDDLAHASTPSEVIQQMGRPNPEMMERLAAGATPTQAASAVMAPPSPASTMGPLTGGAPASGMHGAGGPGVNSGFSPVSGGGFGPGAGSGAAGGASGANGLGGLGAVGAPGAGASGRHAAGSASGAGRSIGSANGIGNSANGAARGGQMGAGLGAGANGASRGTANMGFGAGAGAGSAAGAGAGAGRPGFTNTGFGPGGAGTAGSMPGTPGATGGTGIAAGSSNVYAANNSAAGQRGGAVAGHPMMGGRGQNKRGGDKAAKVKTVTSAVEREGNLKALLGDAPLLLPDIIGHNVRR</sequence>
<proteinExistence type="predicted"/>
<dbReference type="Proteomes" id="UP000642876">
    <property type="component" value="Unassembled WGS sequence"/>
</dbReference>
<evidence type="ECO:0000313" key="3">
    <source>
        <dbReference type="EMBL" id="QNP90850.1"/>
    </source>
</evidence>
<feature type="region of interest" description="Disordered" evidence="1">
    <location>
        <begin position="290"/>
        <end position="314"/>
    </location>
</feature>
<name>A0A7H0K0N4_9CORY</name>
<reference evidence="4 5" key="1">
    <citation type="submission" date="2020-08" db="EMBL/GenBank/DDBJ databases">
        <title>novel species in genus Corynebacterium.</title>
        <authorList>
            <person name="Zhang G."/>
        </authorList>
    </citation>
    <scope>NUCLEOTIDE SEQUENCE [LARGE SCALE GENOMIC DNA]</scope>
    <source>
        <strain evidence="3">Zg-917</strain>
        <strain evidence="4 5">zg-917</strain>
    </source>
</reference>
<dbReference type="EMBL" id="CP061032">
    <property type="protein sequence ID" value="QNP90850.1"/>
    <property type="molecule type" value="Genomic_DNA"/>
</dbReference>
<feature type="region of interest" description="Disordered" evidence="1">
    <location>
        <begin position="515"/>
        <end position="534"/>
    </location>
</feature>
<evidence type="ECO:0008006" key="6">
    <source>
        <dbReference type="Google" id="ProtNLM"/>
    </source>
</evidence>
<dbReference type="KEGG" id="cluj:IAU68_03545"/>
<evidence type="ECO:0000313" key="4">
    <source>
        <dbReference type="Proteomes" id="UP000516235"/>
    </source>
</evidence>
<evidence type="ECO:0000313" key="2">
    <source>
        <dbReference type="EMBL" id="MBC3179406.1"/>
    </source>
</evidence>
<evidence type="ECO:0000256" key="1">
    <source>
        <dbReference type="SAM" id="MobiDB-lite"/>
    </source>
</evidence>
<feature type="compositionally biased region" description="Gly residues" evidence="1">
    <location>
        <begin position="560"/>
        <end position="575"/>
    </location>
</feature>
<feature type="region of interest" description="Disordered" evidence="1">
    <location>
        <begin position="365"/>
        <end position="398"/>
    </location>
</feature>